<evidence type="ECO:0000259" key="2">
    <source>
        <dbReference type="Pfam" id="PF13387"/>
    </source>
</evidence>
<evidence type="ECO:0000256" key="1">
    <source>
        <dbReference type="SAM" id="Phobius"/>
    </source>
</evidence>
<dbReference type="OrthoDB" id="274718at2"/>
<protein>
    <recommendedName>
        <fullName evidence="2">Lnb N-terminal periplasmic domain-containing protein</fullName>
    </recommendedName>
</protein>
<feature type="transmembrane region" description="Helical" evidence="1">
    <location>
        <begin position="27"/>
        <end position="44"/>
    </location>
</feature>
<accession>A0A1H7YD53</accession>
<name>A0A1H7YD53_9RHOB</name>
<dbReference type="AlphaFoldDB" id="A0A1H7YD53"/>
<dbReference type="Proteomes" id="UP000198761">
    <property type="component" value="Unassembled WGS sequence"/>
</dbReference>
<reference evidence="3 4" key="1">
    <citation type="submission" date="2016-10" db="EMBL/GenBank/DDBJ databases">
        <authorList>
            <person name="de Groot N.N."/>
        </authorList>
    </citation>
    <scope>NUCLEOTIDE SEQUENCE [LARGE SCALE GENOMIC DNA]</scope>
    <source>
        <strain evidence="3 4">DSM 3857</strain>
    </source>
</reference>
<proteinExistence type="predicted"/>
<keyword evidence="1" id="KW-0472">Membrane</keyword>
<gene>
    <name evidence="3" type="ORF">SAMN04488103_101165</name>
</gene>
<keyword evidence="4" id="KW-1185">Reference proteome</keyword>
<dbReference type="InterPro" id="IPR025178">
    <property type="entry name" value="Lnb_N"/>
</dbReference>
<dbReference type="EMBL" id="FOCE01000001">
    <property type="protein sequence ID" value="SEM44152.1"/>
    <property type="molecule type" value="Genomic_DNA"/>
</dbReference>
<dbReference type="Pfam" id="PF13387">
    <property type="entry name" value="Lnb_N"/>
    <property type="match status" value="1"/>
</dbReference>
<dbReference type="STRING" id="933059.SAMN04488103_101165"/>
<feature type="domain" description="Lnb N-terminal periplasmic" evidence="2">
    <location>
        <begin position="112"/>
        <end position="261"/>
    </location>
</feature>
<sequence>MRFVLFWVVLGLGTVWGSVAVWVQFPAARWVVLAFGAAILAVIWARVATDWGWAALLTLSVVVGGWYLSLQPRLDRDWAPDVARIVTADVGGDTVTLHNIRAFRWTDPDHAAEHWVERQVDLHKLASADMITSVWDNPEIAHLLVSFGFDDGQRIVFSVEIRKERGEKFSSVGGFFRQFELALIAADEEDIVKLRTHYRGEDVRLYHLRLTPEQLRVMFLQYLELGNEIAENPRFYNTVTTNCTTVVWQLSKALKPDLGLDMSLLLSGRLPEYLHRLGVLEGAGTLDEIRAAARISERARAAPEGADFSAVIRAGR</sequence>
<keyword evidence="1" id="KW-1133">Transmembrane helix</keyword>
<evidence type="ECO:0000313" key="3">
    <source>
        <dbReference type="EMBL" id="SEM44152.1"/>
    </source>
</evidence>
<organism evidence="3 4">
    <name type="scientific">Gemmobacter aquatilis</name>
    <dbReference type="NCBI Taxonomy" id="933059"/>
    <lineage>
        <taxon>Bacteria</taxon>
        <taxon>Pseudomonadati</taxon>
        <taxon>Pseudomonadota</taxon>
        <taxon>Alphaproteobacteria</taxon>
        <taxon>Rhodobacterales</taxon>
        <taxon>Paracoccaceae</taxon>
        <taxon>Gemmobacter</taxon>
    </lineage>
</organism>
<evidence type="ECO:0000313" key="4">
    <source>
        <dbReference type="Proteomes" id="UP000198761"/>
    </source>
</evidence>
<keyword evidence="1" id="KW-0812">Transmembrane</keyword>
<feature type="transmembrane region" description="Helical" evidence="1">
    <location>
        <begin position="51"/>
        <end position="68"/>
    </location>
</feature>